<dbReference type="InterPro" id="IPR049874">
    <property type="entry name" value="ROK_cs"/>
</dbReference>
<name>A0ABV4CMA5_9PSEU</name>
<dbReference type="InterPro" id="IPR036388">
    <property type="entry name" value="WH-like_DNA-bd_sf"/>
</dbReference>
<evidence type="ECO:0000313" key="3">
    <source>
        <dbReference type="Proteomes" id="UP001564626"/>
    </source>
</evidence>
<dbReference type="InterPro" id="IPR000600">
    <property type="entry name" value="ROK"/>
</dbReference>
<dbReference type="EMBL" id="JBGEHV010000051">
    <property type="protein sequence ID" value="MEY8042227.1"/>
    <property type="molecule type" value="Genomic_DNA"/>
</dbReference>
<proteinExistence type="inferred from homology"/>
<dbReference type="RefSeq" id="WP_369775348.1">
    <property type="nucleotide sequence ID" value="NZ_JBGEHV010000051.1"/>
</dbReference>
<gene>
    <name evidence="2" type="ORF">AB8O55_22670</name>
</gene>
<keyword evidence="3" id="KW-1185">Reference proteome</keyword>
<dbReference type="InterPro" id="IPR043129">
    <property type="entry name" value="ATPase_NBD"/>
</dbReference>
<dbReference type="CDD" id="cd23763">
    <property type="entry name" value="ASKHA_ATPase_ROK"/>
    <property type="match status" value="1"/>
</dbReference>
<protein>
    <submittedName>
        <fullName evidence="2">ROK family protein</fullName>
    </submittedName>
</protein>
<reference evidence="2 3" key="1">
    <citation type="submission" date="2024-08" db="EMBL/GenBank/DDBJ databases">
        <title>Genome mining of Saccharopolyspora cebuensis PGLac3 from Nigerian medicinal plant.</title>
        <authorList>
            <person name="Ezeobiora C.E."/>
            <person name="Igbokwe N.H."/>
            <person name="Amin D.H."/>
            <person name="Mendie U.E."/>
        </authorList>
    </citation>
    <scope>NUCLEOTIDE SEQUENCE [LARGE SCALE GENOMIC DNA]</scope>
    <source>
        <strain evidence="2 3">PGLac3</strain>
    </source>
</reference>
<evidence type="ECO:0000256" key="1">
    <source>
        <dbReference type="ARBA" id="ARBA00006479"/>
    </source>
</evidence>
<dbReference type="Gene3D" id="3.30.420.40">
    <property type="match status" value="2"/>
</dbReference>
<dbReference type="SUPFAM" id="SSF53067">
    <property type="entry name" value="Actin-like ATPase domain"/>
    <property type="match status" value="1"/>
</dbReference>
<comment type="caution">
    <text evidence="2">The sequence shown here is derived from an EMBL/GenBank/DDBJ whole genome shotgun (WGS) entry which is preliminary data.</text>
</comment>
<dbReference type="SUPFAM" id="SSF46785">
    <property type="entry name" value="Winged helix' DNA-binding domain"/>
    <property type="match status" value="1"/>
</dbReference>
<sequence>MGTRVRNRDQAELLRLLRDRGPLSRAELTDGLALSKSKVAVELERLSGTGLVEDAGRAASRGGRPSSLVRVGGDLRFAGIDIGATSVDVAVTDGALRVLRKVQHGIDVRSGPEEVLGTATALLRELCRTTGTTALAGIGAGVPGPVSFADGVAVVPPIMPGWDEYPVRERLSAEFDCPALLDNDVNLMAAGEFHAGAARGLGTFLFVKLGTGVGAGIVVDGRVHRGVDGSAGDIGHIQVHDQGPVCACGNVGCLEAFFSGVALRRDATTAAEAGRSPFLAERLTTTGVLTGRDVADAAAAGDPVATGLIREGGRHVGEVVAKLVSFFNPARIVIGGGLANLGDLLLAEVRSTVYRRSLPLATRNLPVVLTGLGDAAGVLGAVRMISDDVFSPNPVAG</sequence>
<dbReference type="InterPro" id="IPR036390">
    <property type="entry name" value="WH_DNA-bd_sf"/>
</dbReference>
<dbReference type="Proteomes" id="UP001564626">
    <property type="component" value="Unassembled WGS sequence"/>
</dbReference>
<evidence type="ECO:0000313" key="2">
    <source>
        <dbReference type="EMBL" id="MEY8042227.1"/>
    </source>
</evidence>
<dbReference type="PROSITE" id="PS01125">
    <property type="entry name" value="ROK"/>
    <property type="match status" value="1"/>
</dbReference>
<comment type="similarity">
    <text evidence="1">Belongs to the ROK (NagC/XylR) family.</text>
</comment>
<dbReference type="Pfam" id="PF00480">
    <property type="entry name" value="ROK"/>
    <property type="match status" value="1"/>
</dbReference>
<organism evidence="2 3">
    <name type="scientific">Saccharopolyspora cebuensis</name>
    <dbReference type="NCBI Taxonomy" id="418759"/>
    <lineage>
        <taxon>Bacteria</taxon>
        <taxon>Bacillati</taxon>
        <taxon>Actinomycetota</taxon>
        <taxon>Actinomycetes</taxon>
        <taxon>Pseudonocardiales</taxon>
        <taxon>Pseudonocardiaceae</taxon>
        <taxon>Saccharopolyspora</taxon>
    </lineage>
</organism>
<dbReference type="PANTHER" id="PTHR18964">
    <property type="entry name" value="ROK (REPRESSOR, ORF, KINASE) FAMILY"/>
    <property type="match status" value="1"/>
</dbReference>
<accession>A0ABV4CMA5</accession>
<dbReference type="PANTHER" id="PTHR18964:SF173">
    <property type="entry name" value="GLUCOKINASE"/>
    <property type="match status" value="1"/>
</dbReference>
<dbReference type="Gene3D" id="1.10.10.10">
    <property type="entry name" value="Winged helix-like DNA-binding domain superfamily/Winged helix DNA-binding domain"/>
    <property type="match status" value="1"/>
</dbReference>